<evidence type="ECO:0000256" key="5">
    <source>
        <dbReference type="SAM" id="MobiDB-lite"/>
    </source>
</evidence>
<dbReference type="InterPro" id="IPR048333">
    <property type="entry name" value="HA2_WH"/>
</dbReference>
<feature type="compositionally biased region" description="Basic and acidic residues" evidence="5">
    <location>
        <begin position="48"/>
        <end position="67"/>
    </location>
</feature>
<dbReference type="InterPro" id="IPR056382">
    <property type="entry name" value="DHX34_Znf-C2H2"/>
</dbReference>
<accession>A0A226F525</accession>
<dbReference type="Pfam" id="PF00271">
    <property type="entry name" value="Helicase_C"/>
    <property type="match status" value="1"/>
</dbReference>
<dbReference type="InterPro" id="IPR027417">
    <property type="entry name" value="P-loop_NTPase"/>
</dbReference>
<dbReference type="InterPro" id="IPR001650">
    <property type="entry name" value="Helicase_C-like"/>
</dbReference>
<evidence type="ECO:0000256" key="1">
    <source>
        <dbReference type="ARBA" id="ARBA00022741"/>
    </source>
</evidence>
<feature type="compositionally biased region" description="Basic and acidic residues" evidence="5">
    <location>
        <begin position="1"/>
        <end position="14"/>
    </location>
</feature>
<dbReference type="SMART" id="SM00487">
    <property type="entry name" value="DEXDc"/>
    <property type="match status" value="1"/>
</dbReference>
<dbReference type="PANTHER" id="PTHR18934:SF221">
    <property type="entry name" value="ATP-DEPENDENT RNA HELICASE DHX34-RELATED"/>
    <property type="match status" value="1"/>
</dbReference>
<dbReference type="GO" id="GO:0016787">
    <property type="term" value="F:hydrolase activity"/>
    <property type="evidence" value="ECO:0007669"/>
    <property type="project" value="UniProtKB-KW"/>
</dbReference>
<feature type="compositionally biased region" description="Basic residues" evidence="5">
    <location>
        <begin position="19"/>
        <end position="47"/>
    </location>
</feature>
<evidence type="ECO:0000256" key="4">
    <source>
        <dbReference type="ARBA" id="ARBA00022840"/>
    </source>
</evidence>
<evidence type="ECO:0000259" key="7">
    <source>
        <dbReference type="PROSITE" id="PS51194"/>
    </source>
</evidence>
<feature type="domain" description="Helicase ATP-binding" evidence="6">
    <location>
        <begin position="242"/>
        <end position="402"/>
    </location>
</feature>
<dbReference type="CDD" id="cd17979">
    <property type="entry name" value="DEXHc_DHX34"/>
    <property type="match status" value="1"/>
</dbReference>
<dbReference type="InterPro" id="IPR014001">
    <property type="entry name" value="Helicase_ATP-bd"/>
</dbReference>
<proteinExistence type="predicted"/>
<dbReference type="AlphaFoldDB" id="A0A226F525"/>
<dbReference type="Pfam" id="PF04408">
    <property type="entry name" value="WHD_HA2"/>
    <property type="match status" value="1"/>
</dbReference>
<dbReference type="PROSITE" id="PS51194">
    <property type="entry name" value="HELICASE_CTER"/>
    <property type="match status" value="1"/>
</dbReference>
<dbReference type="GO" id="GO:0005524">
    <property type="term" value="F:ATP binding"/>
    <property type="evidence" value="ECO:0007669"/>
    <property type="project" value="UniProtKB-KW"/>
</dbReference>
<keyword evidence="2" id="KW-0378">Hydrolase</keyword>
<dbReference type="GO" id="GO:0004386">
    <property type="term" value="F:helicase activity"/>
    <property type="evidence" value="ECO:0007669"/>
    <property type="project" value="UniProtKB-KW"/>
</dbReference>
<evidence type="ECO:0000259" key="6">
    <source>
        <dbReference type="PROSITE" id="PS51192"/>
    </source>
</evidence>
<feature type="domain" description="Helicase C-terminal" evidence="7">
    <location>
        <begin position="438"/>
        <end position="607"/>
    </location>
</feature>
<dbReference type="GO" id="GO:0003723">
    <property type="term" value="F:RNA binding"/>
    <property type="evidence" value="ECO:0007669"/>
    <property type="project" value="TreeGrafter"/>
</dbReference>
<dbReference type="OMA" id="CIFANSP"/>
<dbReference type="SUPFAM" id="SSF52540">
    <property type="entry name" value="P-loop containing nucleoside triphosphate hydrolases"/>
    <property type="match status" value="1"/>
</dbReference>
<name>A0A226F525_FOLCA</name>
<dbReference type="FunFam" id="1.20.120.1080:FF:000005">
    <property type="entry name" value="ATP-dependent helicase HrpA"/>
    <property type="match status" value="1"/>
</dbReference>
<dbReference type="Pfam" id="PF24485">
    <property type="entry name" value="zf-C2H2_DHX34"/>
    <property type="match status" value="1"/>
</dbReference>
<dbReference type="Pfam" id="PF00270">
    <property type="entry name" value="DEAD"/>
    <property type="match status" value="1"/>
</dbReference>
<keyword evidence="4" id="KW-0067">ATP-binding</keyword>
<protein>
    <submittedName>
        <fullName evidence="8">Putative ATP-dependent RNA helicase DHX34</fullName>
    </submittedName>
</protein>
<evidence type="ECO:0000313" key="8">
    <source>
        <dbReference type="EMBL" id="OXA64557.1"/>
    </source>
</evidence>
<feature type="region of interest" description="Disordered" evidence="5">
    <location>
        <begin position="1"/>
        <end position="86"/>
    </location>
</feature>
<dbReference type="Pfam" id="PF07717">
    <property type="entry name" value="OB_NTP_bind"/>
    <property type="match status" value="1"/>
</dbReference>
<dbReference type="PROSITE" id="PS51192">
    <property type="entry name" value="HELICASE_ATP_BIND_1"/>
    <property type="match status" value="1"/>
</dbReference>
<sequence>MERRSTPPDYRDGSNHWPRASKKHNKKSHKKKRSRDARSKSRSRSKERKGEKEKQSGGSSDRRRERSPMSNSPRRRKKEEKHPPEDATFDLKKFKYLLDRMFFRDSDIIRKGSVQYDDFWKFHEKIQAIRGKGSSTLGGDLDDCIKSIPVGHKNIEIPKIYSKKHTVPFSLQYTNLSDYIYKLNPEEQDFVRASIPESILKEFLQTVLYFLDFLQKERFSKLRKLREAQAALPIASFREEIVNTLEKHNVLIIAGDTGCGKSTQVPQFLLKAGYTNIACTQPRRIACISLCKRVAYETLNEYGTEVGYQIRFEKSKTQHTKIIFVTEGLLLRQVSTDSMLTNYNVIVLDEVHERHLHGDFLLGIVKCLVYQREDVKVILMSATINIELFQEYFQGLAPILQVPGRLYPIKMQYRPVSVEEINTRNGKINPTPYVRILQLIDDKVPQDERGDVLIFLSGMNEISLVVEAAKTYAEVTKRWIILPLHSMLSIEDQDKVFDYPPEGVRKCIICTNIAETSITIDGIRFVVDSGKVKEMAYDAACKMQRLKEFWISKASAEQRKGRAGRTGPGVCYRLYSESEYNEFQPFSTPEIQRVPLDSLLLQMISIGITDCRKFPFIEPPSLDSMECSITRLKEQEALTEDEQLTPIGKTLSQLPVDISIGKMLINATIFEQVDAVLSLAAALSVQSPYTNWAHRDQDAVAARKSLESDHGDPLTLLNAYRAWLEEKTCGSSRNTKTWCKKRGLEEQRFYEMTKLRQQFRSLLKDANLIKDQDTSLPLSSSDRQVIIKISLSLLELSIGTLKLNWAMRHGEVKQLRSIKRDFHMSAPRKKKFLKLEHSDYAIDDDDAEADDGPLDIRDVEFRLRHDAHQVKDLLHKSTPFGYEDISMLKLILCSGLYPQIAIADDFNKYKVLIVYYYKYNNDADQVFHTRGKGFTLIHPTGVFSNQSDVLKLTDSDIIVVPNFISKLSVSNKHQLLVYLTLLETNKPYLMNCVRMPAIQTLLLFAHTIDVDSTFNRFVIDSWLEVICCDPGVARLMIITSTRLRDSWTQLIAQRLSEKDVISRSDLKKSRELASKLVSFLRTETFYTLRRLLAADQKDMYDQMFTCEFPHDVTFETNWKIQPNAKKGGLSLTSYLTYGCLHSEIPDPQEWTCPICQSNLMSLPFELLIHQLECSRKHQLDVDAELAAEEEDVKARPFARGYYCSECKLQLNLTSLEILRHNKMHA</sequence>
<dbReference type="EMBL" id="LNIX01000001">
    <property type="protein sequence ID" value="OXA64557.1"/>
    <property type="molecule type" value="Genomic_DNA"/>
</dbReference>
<dbReference type="STRING" id="158441.A0A226F525"/>
<dbReference type="Gene3D" id="3.40.50.300">
    <property type="entry name" value="P-loop containing nucleotide triphosphate hydrolases"/>
    <property type="match status" value="2"/>
</dbReference>
<dbReference type="OrthoDB" id="3363059at2759"/>
<evidence type="ECO:0000256" key="2">
    <source>
        <dbReference type="ARBA" id="ARBA00022801"/>
    </source>
</evidence>
<evidence type="ECO:0000256" key="3">
    <source>
        <dbReference type="ARBA" id="ARBA00022806"/>
    </source>
</evidence>
<keyword evidence="1" id="KW-0547">Nucleotide-binding</keyword>
<dbReference type="Proteomes" id="UP000198287">
    <property type="component" value="Unassembled WGS sequence"/>
</dbReference>
<dbReference type="CDD" id="cd18791">
    <property type="entry name" value="SF2_C_RHA"/>
    <property type="match status" value="1"/>
</dbReference>
<evidence type="ECO:0000313" key="9">
    <source>
        <dbReference type="Proteomes" id="UP000198287"/>
    </source>
</evidence>
<dbReference type="SMART" id="SM00490">
    <property type="entry name" value="HELICc"/>
    <property type="match status" value="1"/>
</dbReference>
<comment type="caution">
    <text evidence="8">The sequence shown here is derived from an EMBL/GenBank/DDBJ whole genome shotgun (WGS) entry which is preliminary data.</text>
</comment>
<dbReference type="InterPro" id="IPR011545">
    <property type="entry name" value="DEAD/DEAH_box_helicase_dom"/>
</dbReference>
<dbReference type="PANTHER" id="PTHR18934">
    <property type="entry name" value="ATP-DEPENDENT RNA HELICASE"/>
    <property type="match status" value="1"/>
</dbReference>
<dbReference type="InterPro" id="IPR007502">
    <property type="entry name" value="Helicase-assoc_dom"/>
</dbReference>
<dbReference type="Gene3D" id="1.20.120.1080">
    <property type="match status" value="1"/>
</dbReference>
<organism evidence="8 9">
    <name type="scientific">Folsomia candida</name>
    <name type="common">Springtail</name>
    <dbReference type="NCBI Taxonomy" id="158441"/>
    <lineage>
        <taxon>Eukaryota</taxon>
        <taxon>Metazoa</taxon>
        <taxon>Ecdysozoa</taxon>
        <taxon>Arthropoda</taxon>
        <taxon>Hexapoda</taxon>
        <taxon>Collembola</taxon>
        <taxon>Entomobryomorpha</taxon>
        <taxon>Isotomoidea</taxon>
        <taxon>Isotomidae</taxon>
        <taxon>Proisotominae</taxon>
        <taxon>Folsomia</taxon>
    </lineage>
</organism>
<reference evidence="8 9" key="1">
    <citation type="submission" date="2015-12" db="EMBL/GenBank/DDBJ databases">
        <title>The genome of Folsomia candida.</title>
        <authorList>
            <person name="Faddeeva A."/>
            <person name="Derks M.F."/>
            <person name="Anvar Y."/>
            <person name="Smit S."/>
            <person name="Van Straalen N."/>
            <person name="Roelofs D."/>
        </authorList>
    </citation>
    <scope>NUCLEOTIDE SEQUENCE [LARGE SCALE GENOMIC DNA]</scope>
    <source>
        <strain evidence="8 9">VU population</strain>
        <tissue evidence="8">Whole body</tissue>
    </source>
</reference>
<dbReference type="Pfam" id="PF21010">
    <property type="entry name" value="HA2_C"/>
    <property type="match status" value="1"/>
</dbReference>
<dbReference type="SMART" id="SM00847">
    <property type="entry name" value="HA2"/>
    <property type="match status" value="1"/>
</dbReference>
<dbReference type="FunFam" id="3.40.50.300:FF:000725">
    <property type="entry name" value="probable ATP-dependent RNA helicase DHX34"/>
    <property type="match status" value="1"/>
</dbReference>
<keyword evidence="3 8" id="KW-0347">Helicase</keyword>
<gene>
    <name evidence="8" type="ORF">Fcan01_02742</name>
</gene>
<dbReference type="InterPro" id="IPR011709">
    <property type="entry name" value="DEAD-box_helicase_OB_fold"/>
</dbReference>
<dbReference type="FunFam" id="3.40.50.300:FF:000540">
    <property type="entry name" value="probable ATP-dependent RNA helicase DHX34"/>
    <property type="match status" value="1"/>
</dbReference>
<keyword evidence="9" id="KW-1185">Reference proteome</keyword>